<dbReference type="Gene3D" id="3.30.710.10">
    <property type="entry name" value="Potassium Channel Kv1.1, Chain A"/>
    <property type="match status" value="1"/>
</dbReference>
<sequence>MSATSANAAAQPPGGIVTVQVGNGVNYNVHRTLLVSNSDYFERVFNGKWREANDGVVRIEDVESDVFNIFIDWLDSKSIKLRGSQTVDAAVVDALILGDYLLATAFTDAVKRYVLNKYRSVRHFSVM</sequence>
<evidence type="ECO:0000313" key="3">
    <source>
        <dbReference type="Proteomes" id="UP000801428"/>
    </source>
</evidence>
<evidence type="ECO:0000259" key="1">
    <source>
        <dbReference type="PROSITE" id="PS50097"/>
    </source>
</evidence>
<dbReference type="SUPFAM" id="SSF54695">
    <property type="entry name" value="POZ domain"/>
    <property type="match status" value="1"/>
</dbReference>
<feature type="domain" description="BTB" evidence="1">
    <location>
        <begin position="17"/>
        <end position="83"/>
    </location>
</feature>
<dbReference type="InterPro" id="IPR000210">
    <property type="entry name" value="BTB/POZ_dom"/>
</dbReference>
<proteinExistence type="predicted"/>
<dbReference type="Proteomes" id="UP000801428">
    <property type="component" value="Unassembled WGS sequence"/>
</dbReference>
<accession>A0A9P4W9I2</accession>
<reference evidence="2" key="1">
    <citation type="submission" date="2019-04" db="EMBL/GenBank/DDBJ databases">
        <title>Sequencing of skin fungus with MAO and IRED activity.</title>
        <authorList>
            <person name="Marsaioli A.J."/>
            <person name="Bonatto J.M.C."/>
            <person name="Reis Junior O."/>
        </authorList>
    </citation>
    <scope>NUCLEOTIDE SEQUENCE</scope>
    <source>
        <strain evidence="2">30M1</strain>
    </source>
</reference>
<dbReference type="PANTHER" id="PTHR47843">
    <property type="entry name" value="BTB DOMAIN-CONTAINING PROTEIN-RELATED"/>
    <property type="match status" value="1"/>
</dbReference>
<dbReference type="PANTHER" id="PTHR47843:SF2">
    <property type="entry name" value="BTB DOMAIN-CONTAINING PROTEIN"/>
    <property type="match status" value="1"/>
</dbReference>
<dbReference type="PROSITE" id="PS50097">
    <property type="entry name" value="BTB"/>
    <property type="match status" value="1"/>
</dbReference>
<dbReference type="SMART" id="SM00225">
    <property type="entry name" value="BTB"/>
    <property type="match status" value="1"/>
</dbReference>
<gene>
    <name evidence="2" type="ORF">E8E13_002460</name>
</gene>
<name>A0A9P4W9I2_CURKU</name>
<keyword evidence="3" id="KW-1185">Reference proteome</keyword>
<protein>
    <recommendedName>
        <fullName evidence="1">BTB domain-containing protein</fullName>
    </recommendedName>
</protein>
<comment type="caution">
    <text evidence="2">The sequence shown here is derived from an EMBL/GenBank/DDBJ whole genome shotgun (WGS) entry which is preliminary data.</text>
</comment>
<dbReference type="CDD" id="cd18186">
    <property type="entry name" value="BTB_POZ_ZBTB_KLHL-like"/>
    <property type="match status" value="1"/>
</dbReference>
<dbReference type="OrthoDB" id="194443at2759"/>
<dbReference type="InterPro" id="IPR011333">
    <property type="entry name" value="SKP1/BTB/POZ_sf"/>
</dbReference>
<dbReference type="EMBL" id="SWKU01000020">
    <property type="protein sequence ID" value="KAF2998155.1"/>
    <property type="molecule type" value="Genomic_DNA"/>
</dbReference>
<evidence type="ECO:0000313" key="2">
    <source>
        <dbReference type="EMBL" id="KAF2998155.1"/>
    </source>
</evidence>
<dbReference type="AlphaFoldDB" id="A0A9P4W9I2"/>
<dbReference type="Pfam" id="PF00651">
    <property type="entry name" value="BTB"/>
    <property type="match status" value="1"/>
</dbReference>
<organism evidence="2 3">
    <name type="scientific">Curvularia kusanoi</name>
    <name type="common">Cochliobolus kusanoi</name>
    <dbReference type="NCBI Taxonomy" id="90978"/>
    <lineage>
        <taxon>Eukaryota</taxon>
        <taxon>Fungi</taxon>
        <taxon>Dikarya</taxon>
        <taxon>Ascomycota</taxon>
        <taxon>Pezizomycotina</taxon>
        <taxon>Dothideomycetes</taxon>
        <taxon>Pleosporomycetidae</taxon>
        <taxon>Pleosporales</taxon>
        <taxon>Pleosporineae</taxon>
        <taxon>Pleosporaceae</taxon>
        <taxon>Curvularia</taxon>
    </lineage>
</organism>